<protein>
    <submittedName>
        <fullName evidence="2">Uncharacterized protein</fullName>
    </submittedName>
</protein>
<proteinExistence type="predicted"/>
<feature type="region of interest" description="Disordered" evidence="1">
    <location>
        <begin position="1"/>
        <end position="79"/>
    </location>
</feature>
<keyword evidence="3" id="KW-1185">Reference proteome</keyword>
<evidence type="ECO:0000313" key="2">
    <source>
        <dbReference type="EMBL" id="OAT09769.1"/>
    </source>
</evidence>
<reference evidence="3" key="1">
    <citation type="journal article" date="2015" name="PLoS Genet.">
        <title>The dynamic genome and transcriptome of the human fungal pathogen Blastomyces and close relative Emmonsia.</title>
        <authorList>
            <person name="Munoz J.F."/>
            <person name="Gauthier G.M."/>
            <person name="Desjardins C.A."/>
            <person name="Gallo J.E."/>
            <person name="Holder J."/>
            <person name="Sullivan T.D."/>
            <person name="Marty A.J."/>
            <person name="Carmen J.C."/>
            <person name="Chen Z."/>
            <person name="Ding L."/>
            <person name="Gujja S."/>
            <person name="Magrini V."/>
            <person name="Misas E."/>
            <person name="Mitreva M."/>
            <person name="Priest M."/>
            <person name="Saif S."/>
            <person name="Whiston E.A."/>
            <person name="Young S."/>
            <person name="Zeng Q."/>
            <person name="Goldman W.E."/>
            <person name="Mardis E.R."/>
            <person name="Taylor J.W."/>
            <person name="McEwen J.G."/>
            <person name="Clay O.K."/>
            <person name="Klein B.S."/>
            <person name="Cuomo C.A."/>
        </authorList>
    </citation>
    <scope>NUCLEOTIDE SEQUENCE [LARGE SCALE GENOMIC DNA]</scope>
    <source>
        <strain evidence="3">SLH14081</strain>
    </source>
</reference>
<dbReference type="OrthoDB" id="10626755at2759"/>
<evidence type="ECO:0000256" key="1">
    <source>
        <dbReference type="SAM" id="MobiDB-lite"/>
    </source>
</evidence>
<accession>A0A179URC0</accession>
<organism evidence="2 3">
    <name type="scientific">Blastomyces gilchristii (strain SLH14081)</name>
    <name type="common">Blastomyces dermatitidis</name>
    <dbReference type="NCBI Taxonomy" id="559298"/>
    <lineage>
        <taxon>Eukaryota</taxon>
        <taxon>Fungi</taxon>
        <taxon>Dikarya</taxon>
        <taxon>Ascomycota</taxon>
        <taxon>Pezizomycotina</taxon>
        <taxon>Eurotiomycetes</taxon>
        <taxon>Eurotiomycetidae</taxon>
        <taxon>Onygenales</taxon>
        <taxon>Ajellomycetaceae</taxon>
        <taxon>Blastomyces</taxon>
    </lineage>
</organism>
<dbReference type="EMBL" id="GG657458">
    <property type="protein sequence ID" value="OAT09769.1"/>
    <property type="molecule type" value="Genomic_DNA"/>
</dbReference>
<name>A0A179URC0_BLAGS</name>
<dbReference type="VEuPathDB" id="FungiDB:BDBG_05483"/>
<gene>
    <name evidence="2" type="ORF">BDBG_05483</name>
</gene>
<evidence type="ECO:0000313" key="3">
    <source>
        <dbReference type="Proteomes" id="UP000002038"/>
    </source>
</evidence>
<dbReference type="GeneID" id="8503777"/>
<dbReference type="RefSeq" id="XP_031578999.1">
    <property type="nucleotide sequence ID" value="XM_031722179.1"/>
</dbReference>
<sequence>MAKRAVGVDDDSSHSRSASGHPPGAFESSIVETPSRFEAGLNTAPDTVRPAPRSTRQLDADSLDENNGHSGVYRSGEAISDQQMEHLKMMLEMDKGKQRVLELELQLEKLRQQRFSTDRPQNVNNHSATTSTACTATWNPNLGERLEFNLYESDSRVGKAISQFKKDVKNTVRSNSLTGTFNYIT</sequence>
<dbReference type="AlphaFoldDB" id="A0A179URC0"/>
<dbReference type="Proteomes" id="UP000002038">
    <property type="component" value="Unassembled WGS sequence"/>
</dbReference>
<dbReference type="KEGG" id="bgh:BDBG_05483"/>